<feature type="chain" id="PRO_5005465643" description="Peptidase metallopeptidase domain-containing protein" evidence="6">
    <location>
        <begin position="24"/>
        <end position="302"/>
    </location>
</feature>
<dbReference type="EMBL" id="CP012332">
    <property type="protein sequence ID" value="AKU91119.1"/>
    <property type="molecule type" value="Genomic_DNA"/>
</dbReference>
<dbReference type="InterPro" id="IPR001818">
    <property type="entry name" value="Pept_M10_metallopeptidase"/>
</dbReference>
<evidence type="ECO:0000256" key="5">
    <source>
        <dbReference type="ARBA" id="ARBA00023049"/>
    </source>
</evidence>
<keyword evidence="4" id="KW-0862">Zinc</keyword>
<dbReference type="OrthoDB" id="5516015at2"/>
<evidence type="ECO:0000313" key="9">
    <source>
        <dbReference type="Proteomes" id="UP000055590"/>
    </source>
</evidence>
<evidence type="ECO:0000256" key="6">
    <source>
        <dbReference type="SAM" id="SignalP"/>
    </source>
</evidence>
<dbReference type="AlphaFoldDB" id="A0A0K1PDC3"/>
<dbReference type="SUPFAM" id="SSF55486">
    <property type="entry name" value="Metalloproteases ('zincins'), catalytic domain"/>
    <property type="match status" value="1"/>
</dbReference>
<reference evidence="8 9" key="1">
    <citation type="submission" date="2015-08" db="EMBL/GenBank/DDBJ databases">
        <authorList>
            <person name="Babu N.S."/>
            <person name="Beckwith C.J."/>
            <person name="Beseler K.G."/>
            <person name="Brison A."/>
            <person name="Carone J.V."/>
            <person name="Caskin T.P."/>
            <person name="Diamond M."/>
            <person name="Durham M.E."/>
            <person name="Foxe J.M."/>
            <person name="Go M."/>
            <person name="Henderson B.A."/>
            <person name="Jones I.B."/>
            <person name="McGettigan J.A."/>
            <person name="Micheletti S.J."/>
            <person name="Nasrallah M.E."/>
            <person name="Ortiz D."/>
            <person name="Piller C.R."/>
            <person name="Privatt S.R."/>
            <person name="Schneider S.L."/>
            <person name="Sharp S."/>
            <person name="Smith T.C."/>
            <person name="Stanton J.D."/>
            <person name="Ullery H.E."/>
            <person name="Wilson R.J."/>
            <person name="Serrano M.G."/>
            <person name="Buck G."/>
            <person name="Lee V."/>
            <person name="Wang Y."/>
            <person name="Carvalho R."/>
            <person name="Voegtly L."/>
            <person name="Shi R."/>
            <person name="Duckworth R."/>
            <person name="Johnson A."/>
            <person name="Loviza R."/>
            <person name="Walstead R."/>
            <person name="Shah Z."/>
            <person name="Kiflezghi M."/>
            <person name="Wade K."/>
            <person name="Ball S.L."/>
            <person name="Bradley K.W."/>
            <person name="Asai D.J."/>
            <person name="Bowman C.A."/>
            <person name="Russell D.A."/>
            <person name="Pope W.H."/>
            <person name="Jacobs-Sera D."/>
            <person name="Hendrix R.W."/>
            <person name="Hatfull G.F."/>
        </authorList>
    </citation>
    <scope>NUCLEOTIDE SEQUENCE [LARGE SCALE GENOMIC DNA]</scope>
    <source>
        <strain evidence="8 9">DSM 27710</strain>
    </source>
</reference>
<gene>
    <name evidence="8" type="ORF">AKJ08_1506</name>
</gene>
<sequence>MTRSLLAFLVALVAGGIALPAAAWQQSTVPGYGICLSWPERRLSWAPASPLGGPLSTNESLAAFRASFRAWESQGCTDLSFSEQSSVPRSVGYSQGGSNSNTILFRDARCADVVSPGDPCLKKGSCAAQHDCWDFDDALIAVTTVTYSSCTGEIKDADVEFNAASFRFTAVDGPACKKTDERGCVSMDLQNTLVHEIGHFIGLDHSRFADASMYPSAAIGETSKRVLGKDDLDALCAIYPSGRATRTCGTHRDDAECGTGRSRSNASTVGCSSAGGATDLFGLLFAAAAIIRLARGKEARRV</sequence>
<dbReference type="PRINTS" id="PR00138">
    <property type="entry name" value="MATRIXIN"/>
</dbReference>
<dbReference type="STRING" id="1391653.AKJ08_1506"/>
<evidence type="ECO:0000256" key="2">
    <source>
        <dbReference type="ARBA" id="ARBA00022723"/>
    </source>
</evidence>
<dbReference type="PANTHER" id="PTHR10201:SF323">
    <property type="entry name" value="MATRIX METALLOPROTEINASE-21"/>
    <property type="match status" value="1"/>
</dbReference>
<dbReference type="KEGG" id="vin:AKJ08_1506"/>
<keyword evidence="9" id="KW-1185">Reference proteome</keyword>
<evidence type="ECO:0000256" key="3">
    <source>
        <dbReference type="ARBA" id="ARBA00022801"/>
    </source>
</evidence>
<dbReference type="SMART" id="SM00235">
    <property type="entry name" value="ZnMc"/>
    <property type="match status" value="1"/>
</dbReference>
<evidence type="ECO:0000313" key="8">
    <source>
        <dbReference type="EMBL" id="AKU91119.1"/>
    </source>
</evidence>
<keyword evidence="3" id="KW-0378">Hydrolase</keyword>
<dbReference type="RefSeq" id="WP_050725476.1">
    <property type="nucleotide sequence ID" value="NZ_CP012332.1"/>
</dbReference>
<feature type="domain" description="Peptidase metallopeptidase" evidence="7">
    <location>
        <begin position="33"/>
        <end position="241"/>
    </location>
</feature>
<dbReference type="InterPro" id="IPR006026">
    <property type="entry name" value="Peptidase_Metallo"/>
</dbReference>
<keyword evidence="1" id="KW-0645">Protease</keyword>
<name>A0A0K1PDC3_9BACT</name>
<dbReference type="InterPro" id="IPR021190">
    <property type="entry name" value="Pept_M10A"/>
</dbReference>
<dbReference type="Pfam" id="PF00413">
    <property type="entry name" value="Peptidase_M10"/>
    <property type="match status" value="1"/>
</dbReference>
<evidence type="ECO:0000259" key="7">
    <source>
        <dbReference type="SMART" id="SM00235"/>
    </source>
</evidence>
<dbReference type="GO" id="GO:0008270">
    <property type="term" value="F:zinc ion binding"/>
    <property type="evidence" value="ECO:0007669"/>
    <property type="project" value="InterPro"/>
</dbReference>
<organism evidence="8 9">
    <name type="scientific">Vulgatibacter incomptus</name>
    <dbReference type="NCBI Taxonomy" id="1391653"/>
    <lineage>
        <taxon>Bacteria</taxon>
        <taxon>Pseudomonadati</taxon>
        <taxon>Myxococcota</taxon>
        <taxon>Myxococcia</taxon>
        <taxon>Myxococcales</taxon>
        <taxon>Cystobacterineae</taxon>
        <taxon>Vulgatibacteraceae</taxon>
        <taxon>Vulgatibacter</taxon>
    </lineage>
</organism>
<keyword evidence="5" id="KW-0482">Metalloprotease</keyword>
<evidence type="ECO:0000256" key="4">
    <source>
        <dbReference type="ARBA" id="ARBA00022833"/>
    </source>
</evidence>
<dbReference type="GO" id="GO:0004222">
    <property type="term" value="F:metalloendopeptidase activity"/>
    <property type="evidence" value="ECO:0007669"/>
    <property type="project" value="InterPro"/>
</dbReference>
<keyword evidence="2" id="KW-0479">Metal-binding</keyword>
<dbReference type="GO" id="GO:0031012">
    <property type="term" value="C:extracellular matrix"/>
    <property type="evidence" value="ECO:0007669"/>
    <property type="project" value="InterPro"/>
</dbReference>
<dbReference type="Gene3D" id="3.40.390.10">
    <property type="entry name" value="Collagenase (Catalytic Domain)"/>
    <property type="match status" value="1"/>
</dbReference>
<accession>A0A0K1PDC3</accession>
<dbReference type="PANTHER" id="PTHR10201">
    <property type="entry name" value="MATRIX METALLOPROTEINASE"/>
    <property type="match status" value="1"/>
</dbReference>
<dbReference type="GO" id="GO:0006508">
    <property type="term" value="P:proteolysis"/>
    <property type="evidence" value="ECO:0007669"/>
    <property type="project" value="UniProtKB-KW"/>
</dbReference>
<evidence type="ECO:0000256" key="1">
    <source>
        <dbReference type="ARBA" id="ARBA00022670"/>
    </source>
</evidence>
<protein>
    <recommendedName>
        <fullName evidence="7">Peptidase metallopeptidase domain-containing protein</fullName>
    </recommendedName>
</protein>
<dbReference type="InterPro" id="IPR024079">
    <property type="entry name" value="MetalloPept_cat_dom_sf"/>
</dbReference>
<dbReference type="NCBIfam" id="NF041905">
    <property type="entry name" value="MXAN_2677_2678"/>
    <property type="match status" value="1"/>
</dbReference>
<feature type="signal peptide" evidence="6">
    <location>
        <begin position="1"/>
        <end position="23"/>
    </location>
</feature>
<proteinExistence type="predicted"/>
<keyword evidence="6" id="KW-0732">Signal</keyword>
<dbReference type="Proteomes" id="UP000055590">
    <property type="component" value="Chromosome"/>
</dbReference>